<name>A0A2D3D537_9BIFI</name>
<organism evidence="1 2">
    <name type="scientific">Bifidobacterium choerinum</name>
    <dbReference type="NCBI Taxonomy" id="35760"/>
    <lineage>
        <taxon>Bacteria</taxon>
        <taxon>Bacillati</taxon>
        <taxon>Actinomycetota</taxon>
        <taxon>Actinomycetes</taxon>
        <taxon>Bifidobacteriales</taxon>
        <taxon>Bifidobacteriaceae</taxon>
        <taxon>Bifidobacterium</taxon>
    </lineage>
</organism>
<protein>
    <submittedName>
        <fullName evidence="1">Uncharacterized protein</fullName>
    </submittedName>
</protein>
<dbReference type="Proteomes" id="UP000229907">
    <property type="component" value="Chromosome"/>
</dbReference>
<dbReference type="AlphaFoldDB" id="A0A2D3D537"/>
<reference evidence="1 2" key="1">
    <citation type="submission" date="2016-11" db="EMBL/GenBank/DDBJ databases">
        <title>complete genome sequence of Bifidobacterium choerinum strain FMB-1.</title>
        <authorList>
            <person name="Park C.-S."/>
            <person name="Jung D.-H."/>
            <person name="Choi D.-S."/>
        </authorList>
    </citation>
    <scope>NUCLEOTIDE SEQUENCE [LARGE SCALE GENOMIC DNA]</scope>
    <source>
        <strain evidence="1 2">FMB-1</strain>
    </source>
</reference>
<dbReference type="EMBL" id="CP018044">
    <property type="protein sequence ID" value="ATU20205.1"/>
    <property type="molecule type" value="Genomic_DNA"/>
</dbReference>
<evidence type="ECO:0000313" key="1">
    <source>
        <dbReference type="EMBL" id="ATU20205.1"/>
    </source>
</evidence>
<dbReference type="KEGG" id="bcho:BcFMB_03855"/>
<gene>
    <name evidence="1" type="ORF">BcFMB_03855</name>
</gene>
<accession>A0A2D3D537</accession>
<evidence type="ECO:0000313" key="2">
    <source>
        <dbReference type="Proteomes" id="UP000229907"/>
    </source>
</evidence>
<proteinExistence type="predicted"/>
<sequence length="112" mass="12951">MEFYFLIALYIDDHRCTRLNVLEFENQTIGILAIEIGCIHVKYDGGVLIVLTAIKYDHLLFIIRIERHPNANIRRSICAARSFSRMELPRIILLTRISVIKSILCGLIDLHT</sequence>